<sequence>MVDILHRVGVHGVPPDEVFEALTTAEQLAGWWTEDTTGDGRAGGRLQFRFPPVGGFDMDVVATRPAARVTWRVADGPAEWIGTTIDWTLRRDGDYTIVLFAHRGWSEPVEFMHHCSTKWATFLLSLKARLETGRGAPAPGDVAISDWH</sequence>
<evidence type="ECO:0000256" key="1">
    <source>
        <dbReference type="ARBA" id="ARBA00006817"/>
    </source>
</evidence>
<keyword evidence="4" id="KW-1185">Reference proteome</keyword>
<dbReference type="AlphaFoldDB" id="A0A010ZVE8"/>
<dbReference type="Proteomes" id="UP000021053">
    <property type="component" value="Unassembled WGS sequence"/>
</dbReference>
<organism evidence="3 4">
    <name type="scientific">Cryptosporangium arvum DSM 44712</name>
    <dbReference type="NCBI Taxonomy" id="927661"/>
    <lineage>
        <taxon>Bacteria</taxon>
        <taxon>Bacillati</taxon>
        <taxon>Actinomycetota</taxon>
        <taxon>Actinomycetes</taxon>
        <taxon>Cryptosporangiales</taxon>
        <taxon>Cryptosporangiaceae</taxon>
        <taxon>Cryptosporangium</taxon>
    </lineage>
</organism>
<comment type="similarity">
    <text evidence="1">Belongs to the AHA1 family.</text>
</comment>
<dbReference type="OrthoDB" id="287565at2"/>
<name>A0A010ZVE8_9ACTN</name>
<comment type="caution">
    <text evidence="3">The sequence shown here is derived from an EMBL/GenBank/DDBJ whole genome shotgun (WGS) entry which is preliminary data.</text>
</comment>
<dbReference type="CDD" id="cd07814">
    <property type="entry name" value="SRPBCC_CalC_Aha1-like"/>
    <property type="match status" value="1"/>
</dbReference>
<dbReference type="HOGENOM" id="CLU_137245_0_0_11"/>
<evidence type="ECO:0000313" key="4">
    <source>
        <dbReference type="Proteomes" id="UP000021053"/>
    </source>
</evidence>
<dbReference type="EMBL" id="JFBT01000001">
    <property type="protein sequence ID" value="EXG82669.1"/>
    <property type="molecule type" value="Genomic_DNA"/>
</dbReference>
<evidence type="ECO:0000313" key="3">
    <source>
        <dbReference type="EMBL" id="EXG82669.1"/>
    </source>
</evidence>
<dbReference type="Gene3D" id="3.30.530.20">
    <property type="match status" value="1"/>
</dbReference>
<dbReference type="InterPro" id="IPR023393">
    <property type="entry name" value="START-like_dom_sf"/>
</dbReference>
<accession>A0A010ZVE8</accession>
<evidence type="ECO:0000259" key="2">
    <source>
        <dbReference type="Pfam" id="PF08327"/>
    </source>
</evidence>
<protein>
    <recommendedName>
        <fullName evidence="2">Activator of Hsp90 ATPase homologue 1/2-like C-terminal domain-containing protein</fullName>
    </recommendedName>
</protein>
<reference evidence="3 4" key="1">
    <citation type="submission" date="2013-07" db="EMBL/GenBank/DDBJ databases">
        <authorList>
            <consortium name="DOE Joint Genome Institute"/>
            <person name="Eisen J."/>
            <person name="Huntemann M."/>
            <person name="Han J."/>
            <person name="Chen A."/>
            <person name="Kyrpides N."/>
            <person name="Mavromatis K."/>
            <person name="Markowitz V."/>
            <person name="Palaniappan K."/>
            <person name="Ivanova N."/>
            <person name="Schaumberg A."/>
            <person name="Pati A."/>
            <person name="Liolios K."/>
            <person name="Nordberg H.P."/>
            <person name="Cantor M.N."/>
            <person name="Hua S.X."/>
            <person name="Woyke T."/>
        </authorList>
    </citation>
    <scope>NUCLEOTIDE SEQUENCE [LARGE SCALE GENOMIC DNA]</scope>
    <source>
        <strain evidence="3 4">DSM 44712</strain>
    </source>
</reference>
<proteinExistence type="inferred from homology"/>
<dbReference type="PATRIC" id="fig|927661.3.peg.3836"/>
<feature type="domain" description="Activator of Hsp90 ATPase homologue 1/2-like C-terminal" evidence="2">
    <location>
        <begin position="13"/>
        <end position="131"/>
    </location>
</feature>
<dbReference type="InterPro" id="IPR013538">
    <property type="entry name" value="ASHA1/2-like_C"/>
</dbReference>
<gene>
    <name evidence="3" type="ORF">CryarDRAFT_3868</name>
</gene>
<dbReference type="Pfam" id="PF08327">
    <property type="entry name" value="AHSA1"/>
    <property type="match status" value="1"/>
</dbReference>
<dbReference type="RefSeq" id="WP_035852605.1">
    <property type="nucleotide sequence ID" value="NZ_KK073874.1"/>
</dbReference>
<dbReference type="SUPFAM" id="SSF55961">
    <property type="entry name" value="Bet v1-like"/>
    <property type="match status" value="1"/>
</dbReference>